<evidence type="ECO:0008006" key="4">
    <source>
        <dbReference type="Google" id="ProtNLM"/>
    </source>
</evidence>
<feature type="signal peptide" evidence="1">
    <location>
        <begin position="1"/>
        <end position="25"/>
    </location>
</feature>
<proteinExistence type="predicted"/>
<gene>
    <name evidence="2" type="ORF">LZC94_38105</name>
</gene>
<evidence type="ECO:0000313" key="3">
    <source>
        <dbReference type="Proteomes" id="UP001370348"/>
    </source>
</evidence>
<accession>A0ABZ2LS92</accession>
<dbReference type="Proteomes" id="UP001370348">
    <property type="component" value="Chromosome"/>
</dbReference>
<name>A0ABZ2LS92_9BACT</name>
<dbReference type="RefSeq" id="WP_394823250.1">
    <property type="nucleotide sequence ID" value="NZ_CP089984.1"/>
</dbReference>
<dbReference type="EMBL" id="CP089984">
    <property type="protein sequence ID" value="WXB13637.1"/>
    <property type="molecule type" value="Genomic_DNA"/>
</dbReference>
<sequence>MRLLRRSSSVAPAVAVLFAAFALSACGGSSPPAPIETTLEHSPMRAIALAEWCDVLTAKMCDRAGACIAASAAVEGGARTVTDGCMQTAPTSCMRGRTATTPSGHIAAELADCSRWIDSLACEGFLTQVMRRTECQAHVPAPTSL</sequence>
<reference evidence="2 3" key="1">
    <citation type="submission" date="2021-12" db="EMBL/GenBank/DDBJ databases">
        <title>Discovery of the Pendulisporaceae a myxobacterial family with distinct sporulation behavior and unique specialized metabolism.</title>
        <authorList>
            <person name="Garcia R."/>
            <person name="Popoff A."/>
            <person name="Bader C.D."/>
            <person name="Loehr J."/>
            <person name="Walesch S."/>
            <person name="Walt C."/>
            <person name="Boldt J."/>
            <person name="Bunk B."/>
            <person name="Haeckl F.J.F.P.J."/>
            <person name="Gunesch A.P."/>
            <person name="Birkelbach J."/>
            <person name="Nuebel U."/>
            <person name="Pietschmann T."/>
            <person name="Bach T."/>
            <person name="Mueller R."/>
        </authorList>
    </citation>
    <scope>NUCLEOTIDE SEQUENCE [LARGE SCALE GENOMIC DNA]</scope>
    <source>
        <strain evidence="2 3">MSr11954</strain>
    </source>
</reference>
<evidence type="ECO:0000256" key="1">
    <source>
        <dbReference type="SAM" id="SignalP"/>
    </source>
</evidence>
<dbReference type="PROSITE" id="PS51257">
    <property type="entry name" value="PROKAR_LIPOPROTEIN"/>
    <property type="match status" value="1"/>
</dbReference>
<protein>
    <recommendedName>
        <fullName evidence="4">Lipoprotein</fullName>
    </recommendedName>
</protein>
<feature type="chain" id="PRO_5047236087" description="Lipoprotein" evidence="1">
    <location>
        <begin position="26"/>
        <end position="145"/>
    </location>
</feature>
<keyword evidence="3" id="KW-1185">Reference proteome</keyword>
<organism evidence="2 3">
    <name type="scientific">Pendulispora albinea</name>
    <dbReference type="NCBI Taxonomy" id="2741071"/>
    <lineage>
        <taxon>Bacteria</taxon>
        <taxon>Pseudomonadati</taxon>
        <taxon>Myxococcota</taxon>
        <taxon>Myxococcia</taxon>
        <taxon>Myxococcales</taxon>
        <taxon>Sorangiineae</taxon>
        <taxon>Pendulisporaceae</taxon>
        <taxon>Pendulispora</taxon>
    </lineage>
</organism>
<keyword evidence="1" id="KW-0732">Signal</keyword>
<evidence type="ECO:0000313" key="2">
    <source>
        <dbReference type="EMBL" id="WXB13637.1"/>
    </source>
</evidence>